<protein>
    <recommendedName>
        <fullName evidence="5">Bifunctional inhibitor/plant lipid transfer protein/seed storage helical domain-containing protein</fullName>
    </recommendedName>
</protein>
<feature type="signal peptide" evidence="4">
    <location>
        <begin position="1"/>
        <end position="27"/>
    </location>
</feature>
<keyword evidence="7" id="KW-1185">Reference proteome</keyword>
<evidence type="ECO:0000259" key="5">
    <source>
        <dbReference type="SMART" id="SM00499"/>
    </source>
</evidence>
<feature type="domain" description="Bifunctional inhibitor/plant lipid transfer protein/seed storage helical" evidence="5">
    <location>
        <begin position="39"/>
        <end position="106"/>
    </location>
</feature>
<feature type="chain" id="PRO_5043943462" description="Bifunctional inhibitor/plant lipid transfer protein/seed storage helical domain-containing protein" evidence="4">
    <location>
        <begin position="28"/>
        <end position="115"/>
    </location>
</feature>
<dbReference type="EMBL" id="BAABME010000262">
    <property type="protein sequence ID" value="GAA0141255.1"/>
    <property type="molecule type" value="Genomic_DNA"/>
</dbReference>
<organism evidence="6 7">
    <name type="scientific">Lithospermum erythrorhizon</name>
    <name type="common">Purple gromwell</name>
    <name type="synonym">Lithospermum officinale var. erythrorhizon</name>
    <dbReference type="NCBI Taxonomy" id="34254"/>
    <lineage>
        <taxon>Eukaryota</taxon>
        <taxon>Viridiplantae</taxon>
        <taxon>Streptophyta</taxon>
        <taxon>Embryophyta</taxon>
        <taxon>Tracheophyta</taxon>
        <taxon>Spermatophyta</taxon>
        <taxon>Magnoliopsida</taxon>
        <taxon>eudicotyledons</taxon>
        <taxon>Gunneridae</taxon>
        <taxon>Pentapetalae</taxon>
        <taxon>asterids</taxon>
        <taxon>lamiids</taxon>
        <taxon>Boraginales</taxon>
        <taxon>Boraginaceae</taxon>
        <taxon>Boraginoideae</taxon>
        <taxon>Lithospermeae</taxon>
        <taxon>Lithospermum</taxon>
    </lineage>
</organism>
<dbReference type="SUPFAM" id="SSF47699">
    <property type="entry name" value="Bifunctional inhibitor/lipid-transfer protein/seed storage 2S albumin"/>
    <property type="match status" value="1"/>
</dbReference>
<keyword evidence="4" id="KW-0732">Signal</keyword>
<evidence type="ECO:0000313" key="7">
    <source>
        <dbReference type="Proteomes" id="UP001454036"/>
    </source>
</evidence>
<comment type="subcellular location">
    <subcellularLocation>
        <location evidence="1">Secreted</location>
    </subcellularLocation>
</comment>
<dbReference type="GO" id="GO:0005576">
    <property type="term" value="C:extracellular region"/>
    <property type="evidence" value="ECO:0007669"/>
    <property type="project" value="UniProtKB-SubCell"/>
</dbReference>
<dbReference type="InterPro" id="IPR036312">
    <property type="entry name" value="Bifun_inhib/LTP/seed_sf"/>
</dbReference>
<proteinExistence type="inferred from homology"/>
<name>A0AAV3NPI0_LITER</name>
<dbReference type="PANTHER" id="PTHR35501:SF3">
    <property type="entry name" value="PROTEIN YY1"/>
    <property type="match status" value="1"/>
</dbReference>
<dbReference type="SMART" id="SM00499">
    <property type="entry name" value="AAI"/>
    <property type="match status" value="1"/>
</dbReference>
<accession>A0AAV3NPI0</accession>
<gene>
    <name evidence="6" type="ORF">LIER_02441</name>
</gene>
<evidence type="ECO:0000256" key="3">
    <source>
        <dbReference type="ARBA" id="ARBA00038300"/>
    </source>
</evidence>
<comment type="similarity">
    <text evidence="3">Belongs to the A9/FIL1 family.</text>
</comment>
<dbReference type="Pfam" id="PF14368">
    <property type="entry name" value="LTP_2"/>
    <property type="match status" value="1"/>
</dbReference>
<evidence type="ECO:0000256" key="4">
    <source>
        <dbReference type="SAM" id="SignalP"/>
    </source>
</evidence>
<evidence type="ECO:0000256" key="1">
    <source>
        <dbReference type="ARBA" id="ARBA00004613"/>
    </source>
</evidence>
<dbReference type="Proteomes" id="UP001454036">
    <property type="component" value="Unassembled WGS sequence"/>
</dbReference>
<evidence type="ECO:0000256" key="2">
    <source>
        <dbReference type="ARBA" id="ARBA00022525"/>
    </source>
</evidence>
<keyword evidence="2" id="KW-0964">Secreted</keyword>
<dbReference type="InterPro" id="IPR016140">
    <property type="entry name" value="Bifunc_inhib/LTP/seed_store"/>
</dbReference>
<dbReference type="PANTHER" id="PTHR35501">
    <property type="entry name" value="PROTEIN YY1"/>
    <property type="match status" value="1"/>
</dbReference>
<dbReference type="Gene3D" id="1.10.110.10">
    <property type="entry name" value="Plant lipid-transfer and hydrophobic proteins"/>
    <property type="match status" value="1"/>
</dbReference>
<evidence type="ECO:0000313" key="6">
    <source>
        <dbReference type="EMBL" id="GAA0141255.1"/>
    </source>
</evidence>
<comment type="caution">
    <text evidence="6">The sequence shown here is derived from an EMBL/GenBank/DDBJ whole genome shotgun (WGS) entry which is preliminary data.</text>
</comment>
<dbReference type="AlphaFoldDB" id="A0AAV3NPI0"/>
<reference evidence="6 7" key="1">
    <citation type="submission" date="2024-01" db="EMBL/GenBank/DDBJ databases">
        <title>The complete chloroplast genome sequence of Lithospermum erythrorhizon: insights into the phylogenetic relationship among Boraginaceae species and the maternal lineages of purple gromwells.</title>
        <authorList>
            <person name="Okada T."/>
            <person name="Watanabe K."/>
        </authorList>
    </citation>
    <scope>NUCLEOTIDE SEQUENCE [LARGE SCALE GENOMIC DNA]</scope>
</reference>
<sequence>MASMKSIFSSFPSTLVVVLLLVVLVQSQVLFLAEAQPTCSASLGNLNVCTPFLVPGSSASNYNPSPECCNAIQAVGQDCLCNTLRMVSHLPAQCNLSPQNEVMYARAILEMVMDG</sequence>